<evidence type="ECO:0000256" key="3">
    <source>
        <dbReference type="ARBA" id="ARBA00022806"/>
    </source>
</evidence>
<evidence type="ECO:0000256" key="4">
    <source>
        <dbReference type="ARBA" id="ARBA00022840"/>
    </source>
</evidence>
<keyword evidence="2" id="KW-0378">Hydrolase</keyword>
<evidence type="ECO:0000256" key="2">
    <source>
        <dbReference type="ARBA" id="ARBA00022801"/>
    </source>
</evidence>
<name>A0A3D8II65_9HELI</name>
<dbReference type="PANTHER" id="PTHR43788">
    <property type="entry name" value="DNA2/NAM7 HELICASE FAMILY MEMBER"/>
    <property type="match status" value="1"/>
</dbReference>
<evidence type="ECO:0000259" key="5">
    <source>
        <dbReference type="Pfam" id="PF13087"/>
    </source>
</evidence>
<dbReference type="InterPro" id="IPR050534">
    <property type="entry name" value="Coronavir_polyprotein_1ab"/>
</dbReference>
<evidence type="ECO:0000313" key="7">
    <source>
        <dbReference type="Proteomes" id="UP000256650"/>
    </source>
</evidence>
<dbReference type="InterPro" id="IPR027417">
    <property type="entry name" value="P-loop_NTPase"/>
</dbReference>
<gene>
    <name evidence="6" type="ORF">CQA43_00990</name>
</gene>
<sequence>MQTYDKGLEIVKIRNISKDIFGLSLQLEYKLKSTESLILRTPTEEFILEKESEEAMSILSYDEKSKVLSLSMEERLCKKLFAQKESLQLISDLKFLVVNVMNFYLQEHTLKLPTIPPLLKPDIESLKDLPTPPHLEQLNALKGIFESPFCYVWGAAGSGKTKVVLLHALAFYLKANCKVAILAPTNNALEQCLTTLIANLDAIGIETCKILRLGTPSQRFAENFPKNCDLLLENKAIDYKKSLQDSLVIAMTLDTFLRRNDLHTIDFKHFFIDEAGFAPLIKTLPLCAFNKPITLLGDHKQLQPVCILSSAHLKESQWKPSRLWQYSSLFMEKFFKIQRNFEEENLFLDSTSPSENPPISQVFTLTQTYRYGNNLAHLLNTYIYKNNLQGLNTKTYLHCLDISQMPKTQPLDKANYNEALQCCNLAREFLNAHQDFAILTPFVNQRQLILKTMPALYKEECVWTIHSSQGQEFDYVLFSPVILHYHLNDSSNQKALFALNVAFSRAKKGIILICDKTYWLRQKNQFLSQLVQIAKPYNKIF</sequence>
<dbReference type="AlphaFoldDB" id="A0A3D8II65"/>
<dbReference type="Pfam" id="PF13245">
    <property type="entry name" value="AAA_19"/>
    <property type="match status" value="1"/>
</dbReference>
<dbReference type="Gene3D" id="3.40.50.300">
    <property type="entry name" value="P-loop containing nucleotide triphosphate hydrolases"/>
    <property type="match status" value="2"/>
</dbReference>
<dbReference type="GO" id="GO:0005524">
    <property type="term" value="F:ATP binding"/>
    <property type="evidence" value="ECO:0007669"/>
    <property type="project" value="UniProtKB-KW"/>
</dbReference>
<dbReference type="OrthoDB" id="9757917at2"/>
<dbReference type="Pfam" id="PF13087">
    <property type="entry name" value="AAA_12"/>
    <property type="match status" value="1"/>
</dbReference>
<dbReference type="GO" id="GO:0043139">
    <property type="term" value="F:5'-3' DNA helicase activity"/>
    <property type="evidence" value="ECO:0007669"/>
    <property type="project" value="TreeGrafter"/>
</dbReference>
<accession>A0A3D8II65</accession>
<keyword evidence="4" id="KW-0067">ATP-binding</keyword>
<dbReference type="EMBL" id="NXLS01000001">
    <property type="protein sequence ID" value="RDU64596.1"/>
    <property type="molecule type" value="Genomic_DNA"/>
</dbReference>
<dbReference type="PANTHER" id="PTHR43788:SF8">
    <property type="entry name" value="DNA-BINDING PROTEIN SMUBP-2"/>
    <property type="match status" value="1"/>
</dbReference>
<evidence type="ECO:0000256" key="1">
    <source>
        <dbReference type="ARBA" id="ARBA00022741"/>
    </source>
</evidence>
<proteinExistence type="predicted"/>
<comment type="caution">
    <text evidence="6">The sequence shown here is derived from an EMBL/GenBank/DDBJ whole genome shotgun (WGS) entry which is preliminary data.</text>
</comment>
<keyword evidence="3" id="KW-0347">Helicase</keyword>
<keyword evidence="1" id="KW-0547">Nucleotide-binding</keyword>
<reference evidence="6 7" key="1">
    <citation type="submission" date="2018-04" db="EMBL/GenBank/DDBJ databases">
        <title>Novel Campyloabacter and Helicobacter Species and Strains.</title>
        <authorList>
            <person name="Mannion A.J."/>
            <person name="Shen Z."/>
            <person name="Fox J.G."/>
        </authorList>
    </citation>
    <scope>NUCLEOTIDE SEQUENCE [LARGE SCALE GENOMIC DNA]</scope>
    <source>
        <strain evidence="6 7">MIT 99-5101</strain>
    </source>
</reference>
<evidence type="ECO:0000313" key="6">
    <source>
        <dbReference type="EMBL" id="RDU64596.1"/>
    </source>
</evidence>
<dbReference type="GO" id="GO:0016787">
    <property type="term" value="F:hydrolase activity"/>
    <property type="evidence" value="ECO:0007669"/>
    <property type="project" value="UniProtKB-KW"/>
</dbReference>
<dbReference type="Proteomes" id="UP000256650">
    <property type="component" value="Unassembled WGS sequence"/>
</dbReference>
<keyword evidence="7" id="KW-1185">Reference proteome</keyword>
<dbReference type="SUPFAM" id="SSF52540">
    <property type="entry name" value="P-loop containing nucleoside triphosphate hydrolases"/>
    <property type="match status" value="1"/>
</dbReference>
<dbReference type="InterPro" id="IPR041679">
    <property type="entry name" value="DNA2/NAM7-like_C"/>
</dbReference>
<protein>
    <recommendedName>
        <fullName evidence="5">DNA2/NAM7 helicase-like C-terminal domain-containing protein</fullName>
    </recommendedName>
</protein>
<feature type="domain" description="DNA2/NAM7 helicase-like C-terminal" evidence="5">
    <location>
        <begin position="361"/>
        <end position="516"/>
    </location>
</feature>
<organism evidence="6 7">
    <name type="scientific">Helicobacter ganmani</name>
    <dbReference type="NCBI Taxonomy" id="60246"/>
    <lineage>
        <taxon>Bacteria</taxon>
        <taxon>Pseudomonadati</taxon>
        <taxon>Campylobacterota</taxon>
        <taxon>Epsilonproteobacteria</taxon>
        <taxon>Campylobacterales</taxon>
        <taxon>Helicobacteraceae</taxon>
        <taxon>Helicobacter</taxon>
    </lineage>
</organism>